<dbReference type="PANTHER" id="PTHR43537:SF24">
    <property type="entry name" value="GLUCONATE OPERON TRANSCRIPTIONAL REPRESSOR"/>
    <property type="match status" value="1"/>
</dbReference>
<reference evidence="6" key="1">
    <citation type="submission" date="2016-10" db="EMBL/GenBank/DDBJ databases">
        <authorList>
            <person name="Varghese N."/>
            <person name="Submissions S."/>
        </authorList>
    </citation>
    <scope>NUCLEOTIDE SEQUENCE [LARGE SCALE GENOMIC DNA]</scope>
    <source>
        <strain evidence="6">DSM 43163</strain>
    </source>
</reference>
<evidence type="ECO:0000256" key="1">
    <source>
        <dbReference type="ARBA" id="ARBA00023015"/>
    </source>
</evidence>
<organism evidence="5 6">
    <name type="scientific">Thermomonospora echinospora</name>
    <dbReference type="NCBI Taxonomy" id="1992"/>
    <lineage>
        <taxon>Bacteria</taxon>
        <taxon>Bacillati</taxon>
        <taxon>Actinomycetota</taxon>
        <taxon>Actinomycetes</taxon>
        <taxon>Streptosporangiales</taxon>
        <taxon>Thermomonosporaceae</taxon>
        <taxon>Thermomonospora</taxon>
    </lineage>
</organism>
<evidence type="ECO:0000313" key="5">
    <source>
        <dbReference type="EMBL" id="SEG48309.1"/>
    </source>
</evidence>
<dbReference type="PRINTS" id="PR00035">
    <property type="entry name" value="HTHGNTR"/>
</dbReference>
<dbReference type="SUPFAM" id="SSF46785">
    <property type="entry name" value="Winged helix' DNA-binding domain"/>
    <property type="match status" value="1"/>
</dbReference>
<protein>
    <submittedName>
        <fullName evidence="5">DNA-binding transcriptional regulator, GntR family</fullName>
    </submittedName>
</protein>
<evidence type="ECO:0000256" key="3">
    <source>
        <dbReference type="ARBA" id="ARBA00023163"/>
    </source>
</evidence>
<dbReference type="Proteomes" id="UP000236723">
    <property type="component" value="Unassembled WGS sequence"/>
</dbReference>
<dbReference type="CDD" id="cd07377">
    <property type="entry name" value="WHTH_GntR"/>
    <property type="match status" value="1"/>
</dbReference>
<dbReference type="SUPFAM" id="SSF48008">
    <property type="entry name" value="GntR ligand-binding domain-like"/>
    <property type="match status" value="1"/>
</dbReference>
<dbReference type="PANTHER" id="PTHR43537">
    <property type="entry name" value="TRANSCRIPTIONAL REGULATOR, GNTR FAMILY"/>
    <property type="match status" value="1"/>
</dbReference>
<dbReference type="InterPro" id="IPR011711">
    <property type="entry name" value="GntR_C"/>
</dbReference>
<feature type="domain" description="HTH gntR-type" evidence="4">
    <location>
        <begin position="5"/>
        <end position="72"/>
    </location>
</feature>
<dbReference type="Gene3D" id="1.10.10.10">
    <property type="entry name" value="Winged helix-like DNA-binding domain superfamily/Winged helix DNA-binding domain"/>
    <property type="match status" value="1"/>
</dbReference>
<dbReference type="SMART" id="SM00895">
    <property type="entry name" value="FCD"/>
    <property type="match status" value="1"/>
</dbReference>
<dbReference type="Gene3D" id="1.20.120.530">
    <property type="entry name" value="GntR ligand-binding domain-like"/>
    <property type="match status" value="1"/>
</dbReference>
<dbReference type="Pfam" id="PF07729">
    <property type="entry name" value="FCD"/>
    <property type="match status" value="1"/>
</dbReference>
<evidence type="ECO:0000313" key="6">
    <source>
        <dbReference type="Proteomes" id="UP000236723"/>
    </source>
</evidence>
<name>A0A1H6AHS8_9ACTN</name>
<keyword evidence="6" id="KW-1185">Reference proteome</keyword>
<dbReference type="InterPro" id="IPR008920">
    <property type="entry name" value="TF_FadR/GntR_C"/>
</dbReference>
<sequence>MTGIKGNGLLAYERIRQQIIEGNYLPGSRLVEQRLGIELGLSRTPVREALRRLEAEGLVRSEPNRGAVVRSVTYNEVRDIYGLRAQLESYGAGLAAENATHEDLERIDEGIELFGHLIHQLSGDSLGSVRAVHDANEEIHAAIVASAHHQRLGYLLARTVDVPLVFQSFRHFDLARSQRSHLFHQMIRDAIAARDPIRAANLMTEHILQGRDVLLEQLQRNEGPPPELFNTSE</sequence>
<dbReference type="EMBL" id="FNVO01000005">
    <property type="protein sequence ID" value="SEG48309.1"/>
    <property type="molecule type" value="Genomic_DNA"/>
</dbReference>
<accession>A0A1H6AHS8</accession>
<proteinExistence type="predicted"/>
<evidence type="ECO:0000256" key="2">
    <source>
        <dbReference type="ARBA" id="ARBA00023125"/>
    </source>
</evidence>
<dbReference type="GO" id="GO:0003700">
    <property type="term" value="F:DNA-binding transcription factor activity"/>
    <property type="evidence" value="ECO:0007669"/>
    <property type="project" value="InterPro"/>
</dbReference>
<evidence type="ECO:0000259" key="4">
    <source>
        <dbReference type="PROSITE" id="PS50949"/>
    </source>
</evidence>
<dbReference type="Pfam" id="PF00392">
    <property type="entry name" value="GntR"/>
    <property type="match status" value="1"/>
</dbReference>
<dbReference type="InterPro" id="IPR036390">
    <property type="entry name" value="WH_DNA-bd_sf"/>
</dbReference>
<keyword evidence="3" id="KW-0804">Transcription</keyword>
<gene>
    <name evidence="5" type="ORF">SAMN04489712_105468</name>
</gene>
<keyword evidence="1" id="KW-0805">Transcription regulation</keyword>
<dbReference type="GO" id="GO:0003677">
    <property type="term" value="F:DNA binding"/>
    <property type="evidence" value="ECO:0007669"/>
    <property type="project" value="UniProtKB-KW"/>
</dbReference>
<dbReference type="OrthoDB" id="5182935at2"/>
<dbReference type="AlphaFoldDB" id="A0A1H6AHS8"/>
<dbReference type="PROSITE" id="PS50949">
    <property type="entry name" value="HTH_GNTR"/>
    <property type="match status" value="1"/>
</dbReference>
<dbReference type="RefSeq" id="WP_103938412.1">
    <property type="nucleotide sequence ID" value="NZ_FNVO01000005.1"/>
</dbReference>
<dbReference type="InterPro" id="IPR000524">
    <property type="entry name" value="Tscrpt_reg_HTH_GntR"/>
</dbReference>
<dbReference type="InterPro" id="IPR036388">
    <property type="entry name" value="WH-like_DNA-bd_sf"/>
</dbReference>
<keyword evidence="2 5" id="KW-0238">DNA-binding</keyword>
<dbReference type="SMART" id="SM00345">
    <property type="entry name" value="HTH_GNTR"/>
    <property type="match status" value="1"/>
</dbReference>